<sequence length="66" mass="7545">MFYVLGSTRPEYNQKVNVLVLLAPVCYLQNVPPPLKVVIQYSPIIHNLATSLHAQEDKPLVKKTQW</sequence>
<dbReference type="Proteomes" id="UP000691718">
    <property type="component" value="Unassembled WGS sequence"/>
</dbReference>
<dbReference type="AlphaFoldDB" id="A0A8S3XWF9"/>
<dbReference type="OrthoDB" id="9974421at2759"/>
<gene>
    <name evidence="1" type="ORF">PAPOLLO_LOCUS22565</name>
</gene>
<organism evidence="1 2">
    <name type="scientific">Parnassius apollo</name>
    <name type="common">Apollo butterfly</name>
    <name type="synonym">Papilio apollo</name>
    <dbReference type="NCBI Taxonomy" id="110799"/>
    <lineage>
        <taxon>Eukaryota</taxon>
        <taxon>Metazoa</taxon>
        <taxon>Ecdysozoa</taxon>
        <taxon>Arthropoda</taxon>
        <taxon>Hexapoda</taxon>
        <taxon>Insecta</taxon>
        <taxon>Pterygota</taxon>
        <taxon>Neoptera</taxon>
        <taxon>Endopterygota</taxon>
        <taxon>Lepidoptera</taxon>
        <taxon>Glossata</taxon>
        <taxon>Ditrysia</taxon>
        <taxon>Papilionoidea</taxon>
        <taxon>Papilionidae</taxon>
        <taxon>Parnassiinae</taxon>
        <taxon>Parnassini</taxon>
        <taxon>Parnassius</taxon>
        <taxon>Parnassius</taxon>
    </lineage>
</organism>
<evidence type="ECO:0000313" key="1">
    <source>
        <dbReference type="EMBL" id="CAG5042949.1"/>
    </source>
</evidence>
<keyword evidence="2" id="KW-1185">Reference proteome</keyword>
<proteinExistence type="predicted"/>
<reference evidence="1" key="1">
    <citation type="submission" date="2021-04" db="EMBL/GenBank/DDBJ databases">
        <authorList>
            <person name="Tunstrom K."/>
        </authorList>
    </citation>
    <scope>NUCLEOTIDE SEQUENCE</scope>
</reference>
<protein>
    <submittedName>
        <fullName evidence="1">(apollo) hypothetical protein</fullName>
    </submittedName>
</protein>
<comment type="caution">
    <text evidence="1">The sequence shown here is derived from an EMBL/GenBank/DDBJ whole genome shotgun (WGS) entry which is preliminary data.</text>
</comment>
<accession>A0A8S3XWF9</accession>
<name>A0A8S3XWF9_PARAO</name>
<dbReference type="EMBL" id="CAJQZP010001392">
    <property type="protein sequence ID" value="CAG5042949.1"/>
    <property type="molecule type" value="Genomic_DNA"/>
</dbReference>
<evidence type="ECO:0000313" key="2">
    <source>
        <dbReference type="Proteomes" id="UP000691718"/>
    </source>
</evidence>